<dbReference type="EMBL" id="MSFL01000001">
    <property type="protein sequence ID" value="PWY92670.1"/>
    <property type="molecule type" value="Genomic_DNA"/>
</dbReference>
<organism evidence="2 3">
    <name type="scientific">Aspergillus heteromorphus CBS 117.55</name>
    <dbReference type="NCBI Taxonomy" id="1448321"/>
    <lineage>
        <taxon>Eukaryota</taxon>
        <taxon>Fungi</taxon>
        <taxon>Dikarya</taxon>
        <taxon>Ascomycota</taxon>
        <taxon>Pezizomycotina</taxon>
        <taxon>Eurotiomycetes</taxon>
        <taxon>Eurotiomycetidae</taxon>
        <taxon>Eurotiales</taxon>
        <taxon>Aspergillaceae</taxon>
        <taxon>Aspergillus</taxon>
        <taxon>Aspergillus subgen. Circumdati</taxon>
    </lineage>
</organism>
<dbReference type="VEuPathDB" id="FungiDB:BO70DRAFT_357816"/>
<evidence type="ECO:0000313" key="2">
    <source>
        <dbReference type="EMBL" id="PWY92670.1"/>
    </source>
</evidence>
<evidence type="ECO:0000313" key="3">
    <source>
        <dbReference type="Proteomes" id="UP000247233"/>
    </source>
</evidence>
<dbReference type="GeneID" id="37064365"/>
<dbReference type="AlphaFoldDB" id="A0A317X7U5"/>
<accession>A0A317X7U5</accession>
<dbReference type="RefSeq" id="XP_025404409.1">
    <property type="nucleotide sequence ID" value="XM_025542128.1"/>
</dbReference>
<protein>
    <submittedName>
        <fullName evidence="2">Uncharacterized protein</fullName>
    </submittedName>
</protein>
<reference evidence="2 3" key="1">
    <citation type="submission" date="2016-12" db="EMBL/GenBank/DDBJ databases">
        <title>The genomes of Aspergillus section Nigri reveals drivers in fungal speciation.</title>
        <authorList>
            <consortium name="DOE Joint Genome Institute"/>
            <person name="Vesth T.C."/>
            <person name="Nybo J."/>
            <person name="Theobald S."/>
            <person name="Brandl J."/>
            <person name="Frisvad J.C."/>
            <person name="Nielsen K.F."/>
            <person name="Lyhne E.K."/>
            <person name="Kogle M.E."/>
            <person name="Kuo A."/>
            <person name="Riley R."/>
            <person name="Clum A."/>
            <person name="Nolan M."/>
            <person name="Lipzen A."/>
            <person name="Salamov A."/>
            <person name="Henrissat B."/>
            <person name="Wiebenga A."/>
            <person name="De Vries R.P."/>
            <person name="Grigoriev I.V."/>
            <person name="Mortensen U.H."/>
            <person name="Andersen M.R."/>
            <person name="Baker S.E."/>
        </authorList>
    </citation>
    <scope>NUCLEOTIDE SEQUENCE [LARGE SCALE GENOMIC DNA]</scope>
    <source>
        <strain evidence="2 3">CBS 117.55</strain>
    </source>
</reference>
<gene>
    <name evidence="2" type="ORF">BO70DRAFT_357816</name>
</gene>
<dbReference type="Proteomes" id="UP000247233">
    <property type="component" value="Unassembled WGS sequence"/>
</dbReference>
<evidence type="ECO:0000256" key="1">
    <source>
        <dbReference type="SAM" id="MobiDB-lite"/>
    </source>
</evidence>
<proteinExistence type="predicted"/>
<keyword evidence="3" id="KW-1185">Reference proteome</keyword>
<comment type="caution">
    <text evidence="2">The sequence shown here is derived from an EMBL/GenBank/DDBJ whole genome shotgun (WGS) entry which is preliminary data.</text>
</comment>
<sequence length="88" mass="9802">MESVSLAQGDLTRLRAPSGCAEWRSGPWSYWVFHASACRVVFGEMSGRRGSRRRVDCRLSRTLSGAVPEDRPYPAMAPRHPGAEVTMH</sequence>
<feature type="region of interest" description="Disordered" evidence="1">
    <location>
        <begin position="68"/>
        <end position="88"/>
    </location>
</feature>
<name>A0A317X7U5_9EURO</name>